<feature type="compositionally biased region" description="Acidic residues" evidence="1">
    <location>
        <begin position="112"/>
        <end position="121"/>
    </location>
</feature>
<sequence>MNQSAYNEDANDHQNEERANGSTNADYEWQEYLPVYEEELTLIGIFVEAIEENLIDETVYTYNVTSRFQWNLEGRTINFWESFRMEIREAKSRGRRGSDFKSDNLNTSSSDLSDDDDDDSDNSSTIDSSECSESTDVSDLLDIATISDVSDDNLSDFSTSDFSDDDSVF</sequence>
<accession>F4WHL3</accession>
<reference evidence="2" key="1">
    <citation type="submission" date="2011-02" db="EMBL/GenBank/DDBJ databases">
        <title>The genome of the leaf-cutting ant Acromyrmex echinatior suggests key adaptations to social evolution and fungus farming.</title>
        <authorList>
            <person name="Nygaard S."/>
            <person name="Zhang G."/>
        </authorList>
    </citation>
    <scope>NUCLEOTIDE SEQUENCE</scope>
</reference>
<feature type="region of interest" description="Disordered" evidence="1">
    <location>
        <begin position="90"/>
        <end position="136"/>
    </location>
</feature>
<evidence type="ECO:0000313" key="2">
    <source>
        <dbReference type="EMBL" id="EGI66367.1"/>
    </source>
</evidence>
<feature type="region of interest" description="Disordered" evidence="1">
    <location>
        <begin position="1"/>
        <end position="25"/>
    </location>
</feature>
<feature type="compositionally biased region" description="Basic and acidic residues" evidence="1">
    <location>
        <begin position="90"/>
        <end position="102"/>
    </location>
</feature>
<evidence type="ECO:0000313" key="3">
    <source>
        <dbReference type="Proteomes" id="UP000007755"/>
    </source>
</evidence>
<gene>
    <name evidence="2" type="ORF">G5I_05176</name>
</gene>
<dbReference type="AlphaFoldDB" id="F4WHL3"/>
<evidence type="ECO:0000256" key="1">
    <source>
        <dbReference type="SAM" id="MobiDB-lite"/>
    </source>
</evidence>
<proteinExistence type="predicted"/>
<protein>
    <submittedName>
        <fullName evidence="2">Uncharacterized protein</fullName>
    </submittedName>
</protein>
<dbReference type="Proteomes" id="UP000007755">
    <property type="component" value="Unassembled WGS sequence"/>
</dbReference>
<feature type="region of interest" description="Disordered" evidence="1">
    <location>
        <begin position="150"/>
        <end position="169"/>
    </location>
</feature>
<keyword evidence="3" id="KW-1185">Reference proteome</keyword>
<name>F4WHL3_ACREC</name>
<feature type="compositionally biased region" description="Basic and acidic residues" evidence="1">
    <location>
        <begin position="10"/>
        <end position="19"/>
    </location>
</feature>
<dbReference type="InParanoid" id="F4WHL3"/>
<dbReference type="EMBL" id="GL888161">
    <property type="protein sequence ID" value="EGI66367.1"/>
    <property type="molecule type" value="Genomic_DNA"/>
</dbReference>
<feature type="compositionally biased region" description="Low complexity" evidence="1">
    <location>
        <begin position="122"/>
        <end position="135"/>
    </location>
</feature>
<organism evidence="3">
    <name type="scientific">Acromyrmex echinatior</name>
    <name type="common">Panamanian leafcutter ant</name>
    <name type="synonym">Acromyrmex octospinosus echinatior</name>
    <dbReference type="NCBI Taxonomy" id="103372"/>
    <lineage>
        <taxon>Eukaryota</taxon>
        <taxon>Metazoa</taxon>
        <taxon>Ecdysozoa</taxon>
        <taxon>Arthropoda</taxon>
        <taxon>Hexapoda</taxon>
        <taxon>Insecta</taxon>
        <taxon>Pterygota</taxon>
        <taxon>Neoptera</taxon>
        <taxon>Endopterygota</taxon>
        <taxon>Hymenoptera</taxon>
        <taxon>Apocrita</taxon>
        <taxon>Aculeata</taxon>
        <taxon>Formicoidea</taxon>
        <taxon>Formicidae</taxon>
        <taxon>Myrmicinae</taxon>
        <taxon>Acromyrmex</taxon>
    </lineage>
</organism>